<protein>
    <submittedName>
        <fullName evidence="7">Membrane protein implicated in regulation of membrane protease activity</fullName>
    </submittedName>
</protein>
<dbReference type="EMBL" id="FWXV01000001">
    <property type="protein sequence ID" value="SMC70438.1"/>
    <property type="molecule type" value="Genomic_DNA"/>
</dbReference>
<keyword evidence="4 5" id="KW-0472">Membrane</keyword>
<dbReference type="Gene3D" id="2.40.50.140">
    <property type="entry name" value="Nucleic acid-binding proteins"/>
    <property type="match status" value="1"/>
</dbReference>
<dbReference type="InterPro" id="IPR012340">
    <property type="entry name" value="NA-bd_OB-fold"/>
</dbReference>
<sequence>MAAWLVWLIAGFILISAEVLSGDLWLLMIGLGALGGAAASALGGNLVVSAVIFAIATIALVGGLRPMLKRKMLAGGDHKTNTQALIGVRALTVTKVDGHQGQVKIGGEIWSARVHNPDDTIPEPGTPVVVVEISGATAIVAPEP</sequence>
<organism evidence="7 8">
    <name type="scientific">Kibdelosporangium aridum</name>
    <dbReference type="NCBI Taxonomy" id="2030"/>
    <lineage>
        <taxon>Bacteria</taxon>
        <taxon>Bacillati</taxon>
        <taxon>Actinomycetota</taxon>
        <taxon>Actinomycetes</taxon>
        <taxon>Pseudonocardiales</taxon>
        <taxon>Pseudonocardiaceae</taxon>
        <taxon>Kibdelosporangium</taxon>
    </lineage>
</organism>
<evidence type="ECO:0000256" key="4">
    <source>
        <dbReference type="ARBA" id="ARBA00023136"/>
    </source>
</evidence>
<dbReference type="RefSeq" id="WP_033392207.1">
    <property type="nucleotide sequence ID" value="NZ_FWXV01000001.1"/>
</dbReference>
<keyword evidence="2 5" id="KW-0812">Transmembrane</keyword>
<gene>
    <name evidence="7" type="ORF">SAMN05661093_01561</name>
</gene>
<keyword evidence="7" id="KW-0645">Protease</keyword>
<evidence type="ECO:0000313" key="8">
    <source>
        <dbReference type="Proteomes" id="UP000192674"/>
    </source>
</evidence>
<dbReference type="GO" id="GO:0006508">
    <property type="term" value="P:proteolysis"/>
    <property type="evidence" value="ECO:0007669"/>
    <property type="project" value="UniProtKB-KW"/>
</dbReference>
<evidence type="ECO:0000256" key="3">
    <source>
        <dbReference type="ARBA" id="ARBA00022989"/>
    </source>
</evidence>
<keyword evidence="7" id="KW-0378">Hydrolase</keyword>
<evidence type="ECO:0000313" key="7">
    <source>
        <dbReference type="EMBL" id="SMC70438.1"/>
    </source>
</evidence>
<keyword evidence="8" id="KW-1185">Reference proteome</keyword>
<dbReference type="PANTHER" id="PTHR33507">
    <property type="entry name" value="INNER MEMBRANE PROTEIN YBBJ"/>
    <property type="match status" value="1"/>
</dbReference>
<feature type="transmembrane region" description="Helical" evidence="5">
    <location>
        <begin position="37"/>
        <end position="62"/>
    </location>
</feature>
<dbReference type="Pfam" id="PF01957">
    <property type="entry name" value="NfeD"/>
    <property type="match status" value="1"/>
</dbReference>
<dbReference type="GO" id="GO:0005886">
    <property type="term" value="C:plasma membrane"/>
    <property type="evidence" value="ECO:0007669"/>
    <property type="project" value="TreeGrafter"/>
</dbReference>
<reference evidence="7 8" key="1">
    <citation type="submission" date="2017-04" db="EMBL/GenBank/DDBJ databases">
        <authorList>
            <person name="Afonso C.L."/>
            <person name="Miller P.J."/>
            <person name="Scott M.A."/>
            <person name="Spackman E."/>
            <person name="Goraichik I."/>
            <person name="Dimitrov K.M."/>
            <person name="Suarez D.L."/>
            <person name="Swayne D.E."/>
        </authorList>
    </citation>
    <scope>NUCLEOTIDE SEQUENCE [LARGE SCALE GENOMIC DNA]</scope>
    <source>
        <strain evidence="7 8">DSM 43828</strain>
    </source>
</reference>
<dbReference type="OrthoDB" id="9792945at2"/>
<dbReference type="Proteomes" id="UP000192674">
    <property type="component" value="Unassembled WGS sequence"/>
</dbReference>
<evidence type="ECO:0000256" key="5">
    <source>
        <dbReference type="SAM" id="Phobius"/>
    </source>
</evidence>
<name>A0A1W2BDG1_KIBAR</name>
<feature type="domain" description="NfeD-like C-terminal" evidence="6">
    <location>
        <begin position="83"/>
        <end position="142"/>
    </location>
</feature>
<evidence type="ECO:0000259" key="6">
    <source>
        <dbReference type="Pfam" id="PF01957"/>
    </source>
</evidence>
<dbReference type="InterPro" id="IPR002810">
    <property type="entry name" value="NfeD-like_C"/>
</dbReference>
<comment type="subcellular location">
    <subcellularLocation>
        <location evidence="1">Membrane</location>
        <topology evidence="1">Multi-pass membrane protein</topology>
    </subcellularLocation>
</comment>
<keyword evidence="3 5" id="KW-1133">Transmembrane helix</keyword>
<evidence type="ECO:0000256" key="1">
    <source>
        <dbReference type="ARBA" id="ARBA00004141"/>
    </source>
</evidence>
<dbReference type="PANTHER" id="PTHR33507:SF3">
    <property type="entry name" value="INNER MEMBRANE PROTEIN YBBJ"/>
    <property type="match status" value="1"/>
</dbReference>
<dbReference type="GO" id="GO:0008233">
    <property type="term" value="F:peptidase activity"/>
    <property type="evidence" value="ECO:0007669"/>
    <property type="project" value="UniProtKB-KW"/>
</dbReference>
<dbReference type="AlphaFoldDB" id="A0A1W2BDG1"/>
<dbReference type="InterPro" id="IPR052165">
    <property type="entry name" value="Membrane_assoc_protease"/>
</dbReference>
<dbReference type="SUPFAM" id="SSF141322">
    <property type="entry name" value="NfeD domain-like"/>
    <property type="match status" value="1"/>
</dbReference>
<proteinExistence type="predicted"/>
<accession>A0A1W2BDG1</accession>
<evidence type="ECO:0000256" key="2">
    <source>
        <dbReference type="ARBA" id="ARBA00022692"/>
    </source>
</evidence>